<dbReference type="Gene3D" id="1.10.357.10">
    <property type="entry name" value="Tetracycline Repressor, domain 2"/>
    <property type="match status" value="1"/>
</dbReference>
<dbReference type="EMBL" id="JACHHK010000001">
    <property type="protein sequence ID" value="MBB5182149.1"/>
    <property type="molecule type" value="Genomic_DNA"/>
</dbReference>
<proteinExistence type="predicted"/>
<evidence type="ECO:0000313" key="2">
    <source>
        <dbReference type="Proteomes" id="UP000539953"/>
    </source>
</evidence>
<keyword evidence="2" id="KW-1185">Reference proteome</keyword>
<comment type="caution">
    <text evidence="1">The sequence shown here is derived from an EMBL/GenBank/DDBJ whole genome shotgun (WGS) entry which is preliminary data.</text>
</comment>
<protein>
    <recommendedName>
        <fullName evidence="3">HTH tetR-type domain-containing protein</fullName>
    </recommendedName>
</protein>
<dbReference type="RefSeq" id="WP_183326610.1">
    <property type="nucleotide sequence ID" value="NZ_JACHHK010000001.1"/>
</dbReference>
<dbReference type="Proteomes" id="UP000539953">
    <property type="component" value="Unassembled WGS sequence"/>
</dbReference>
<dbReference type="InterPro" id="IPR009057">
    <property type="entry name" value="Homeodomain-like_sf"/>
</dbReference>
<evidence type="ECO:0008006" key="3">
    <source>
        <dbReference type="Google" id="ProtNLM"/>
    </source>
</evidence>
<evidence type="ECO:0000313" key="1">
    <source>
        <dbReference type="EMBL" id="MBB5182149.1"/>
    </source>
</evidence>
<dbReference type="SUPFAM" id="SSF46689">
    <property type="entry name" value="Homeodomain-like"/>
    <property type="match status" value="1"/>
</dbReference>
<organism evidence="1 2">
    <name type="scientific">Catenisphaera adipataccumulans</name>
    <dbReference type="NCBI Taxonomy" id="700500"/>
    <lineage>
        <taxon>Bacteria</taxon>
        <taxon>Bacillati</taxon>
        <taxon>Bacillota</taxon>
        <taxon>Erysipelotrichia</taxon>
        <taxon>Erysipelotrichales</taxon>
        <taxon>Erysipelotrichaceae</taxon>
        <taxon>Catenisphaera</taxon>
    </lineage>
</organism>
<gene>
    <name evidence="1" type="ORF">HNQ47_000152</name>
</gene>
<sequence>MYHISKDKRAKKSAELVYQGLLTCLKHKNFDQITVTDLQKASSVARTTFYRAFDNISDILYWKCDLCFQEVLGSFKEEQFANEMELVRQYFSYWMGHKDILELLMKINRYDMIYSCHMNAALTVQKKIRIPPGYARNTQQLFSGHPDRIYN</sequence>
<dbReference type="AlphaFoldDB" id="A0A7W8CXC2"/>
<name>A0A7W8CXC2_9FIRM</name>
<reference evidence="1 2" key="1">
    <citation type="submission" date="2020-08" db="EMBL/GenBank/DDBJ databases">
        <title>Genomic Encyclopedia of Type Strains, Phase IV (KMG-IV): sequencing the most valuable type-strain genomes for metagenomic binning, comparative biology and taxonomic classification.</title>
        <authorList>
            <person name="Goeker M."/>
        </authorList>
    </citation>
    <scope>NUCLEOTIDE SEQUENCE [LARGE SCALE GENOMIC DNA]</scope>
    <source>
        <strain evidence="1 2">DSM 25799</strain>
    </source>
</reference>
<accession>A0A7W8CXC2</accession>